<name>A0A4R5QJI6_9PROT</name>
<feature type="compositionally biased region" description="Low complexity" evidence="2">
    <location>
        <begin position="1"/>
        <end position="11"/>
    </location>
</feature>
<evidence type="ECO:0000256" key="1">
    <source>
        <dbReference type="ARBA" id="ARBA00009381"/>
    </source>
</evidence>
<dbReference type="PANTHER" id="PTHR43199">
    <property type="entry name" value="GLUTATHIONE HYDROLASE"/>
    <property type="match status" value="1"/>
</dbReference>
<dbReference type="InterPro" id="IPR029055">
    <property type="entry name" value="Ntn_hydrolases_N"/>
</dbReference>
<evidence type="ECO:0008006" key="5">
    <source>
        <dbReference type="Google" id="ProtNLM"/>
    </source>
</evidence>
<dbReference type="AlphaFoldDB" id="A0A4R5QJI6"/>
<dbReference type="PANTHER" id="PTHR43199:SF1">
    <property type="entry name" value="GLUTATHIONE HYDROLASE PROENZYME"/>
    <property type="match status" value="1"/>
</dbReference>
<accession>A0A4R5QJI6</accession>
<sequence length="154" mass="16073">MARFPASAARLPRPPRRGETAGLTRSPARRANARMRRLLLALLLLSVPAAAEPARRQMVAAAHPLATGAGLAMLRQGGSAVDAAVAAALVHLVVEPHASGLGGGGLLLAWDRLHAEQRPVQLRQRPRRGQCHGAGQAAGDDDGADHRLRRGPAA</sequence>
<protein>
    <recommendedName>
        <fullName evidence="5">Gamma-glutamyltransferase</fullName>
    </recommendedName>
</protein>
<dbReference type="EMBL" id="SMSJ01000005">
    <property type="protein sequence ID" value="TDH63580.1"/>
    <property type="molecule type" value="Genomic_DNA"/>
</dbReference>
<proteinExistence type="inferred from homology"/>
<dbReference type="InterPro" id="IPR051792">
    <property type="entry name" value="GGT_bact"/>
</dbReference>
<comment type="similarity">
    <text evidence="1">Belongs to the gamma-glutamyltransferase family.</text>
</comment>
<evidence type="ECO:0000256" key="2">
    <source>
        <dbReference type="SAM" id="MobiDB-lite"/>
    </source>
</evidence>
<dbReference type="SUPFAM" id="SSF56235">
    <property type="entry name" value="N-terminal nucleophile aminohydrolases (Ntn hydrolases)"/>
    <property type="match status" value="1"/>
</dbReference>
<reference evidence="3 4" key="1">
    <citation type="journal article" date="2016" name="J. Microbiol.">
        <title>Dankookia rubra gen. nov., sp. nov., an alphaproteobacterium isolated from sediment of a shallow stream.</title>
        <authorList>
            <person name="Kim W.H."/>
            <person name="Kim D.H."/>
            <person name="Kang K."/>
            <person name="Ahn T.Y."/>
        </authorList>
    </citation>
    <scope>NUCLEOTIDE SEQUENCE [LARGE SCALE GENOMIC DNA]</scope>
    <source>
        <strain evidence="3 4">JCM30602</strain>
    </source>
</reference>
<dbReference type="Pfam" id="PF01019">
    <property type="entry name" value="G_glu_transpept"/>
    <property type="match status" value="1"/>
</dbReference>
<organism evidence="3 4">
    <name type="scientific">Dankookia rubra</name>
    <dbReference type="NCBI Taxonomy" id="1442381"/>
    <lineage>
        <taxon>Bacteria</taxon>
        <taxon>Pseudomonadati</taxon>
        <taxon>Pseudomonadota</taxon>
        <taxon>Alphaproteobacteria</taxon>
        <taxon>Acetobacterales</taxon>
        <taxon>Roseomonadaceae</taxon>
        <taxon>Dankookia</taxon>
    </lineage>
</organism>
<dbReference type="Proteomes" id="UP000295096">
    <property type="component" value="Unassembled WGS sequence"/>
</dbReference>
<gene>
    <name evidence="3" type="ORF">E2C06_06775</name>
</gene>
<evidence type="ECO:0000313" key="4">
    <source>
        <dbReference type="Proteomes" id="UP000295096"/>
    </source>
</evidence>
<evidence type="ECO:0000313" key="3">
    <source>
        <dbReference type="EMBL" id="TDH63580.1"/>
    </source>
</evidence>
<feature type="region of interest" description="Disordered" evidence="2">
    <location>
        <begin position="121"/>
        <end position="154"/>
    </location>
</feature>
<feature type="region of interest" description="Disordered" evidence="2">
    <location>
        <begin position="1"/>
        <end position="29"/>
    </location>
</feature>
<comment type="caution">
    <text evidence="3">The sequence shown here is derived from an EMBL/GenBank/DDBJ whole genome shotgun (WGS) entry which is preliminary data.</text>
</comment>
<keyword evidence="4" id="KW-1185">Reference proteome</keyword>